<feature type="domain" description="SWIM-type" evidence="5">
    <location>
        <begin position="55"/>
        <end position="87"/>
    </location>
</feature>
<dbReference type="SMART" id="SM00575">
    <property type="entry name" value="ZnF_PMZ"/>
    <property type="match status" value="1"/>
</dbReference>
<evidence type="ECO:0000313" key="6">
    <source>
        <dbReference type="EMBL" id="KAG5600348.1"/>
    </source>
</evidence>
<dbReference type="GO" id="GO:0008270">
    <property type="term" value="F:zinc ion binding"/>
    <property type="evidence" value="ECO:0007669"/>
    <property type="project" value="UniProtKB-KW"/>
</dbReference>
<keyword evidence="7" id="KW-1185">Reference proteome</keyword>
<dbReference type="Proteomes" id="UP000824120">
    <property type="component" value="Chromosome 6"/>
</dbReference>
<dbReference type="InterPro" id="IPR007527">
    <property type="entry name" value="Znf_SWIM"/>
</dbReference>
<evidence type="ECO:0000256" key="2">
    <source>
        <dbReference type="ARBA" id="ARBA00022771"/>
    </source>
</evidence>
<dbReference type="OrthoDB" id="1036089at2759"/>
<proteinExistence type="predicted"/>
<evidence type="ECO:0000256" key="4">
    <source>
        <dbReference type="PROSITE-ProRule" id="PRU00325"/>
    </source>
</evidence>
<accession>A0A9J5YMJ4</accession>
<evidence type="ECO:0000256" key="3">
    <source>
        <dbReference type="ARBA" id="ARBA00022833"/>
    </source>
</evidence>
<evidence type="ECO:0000259" key="5">
    <source>
        <dbReference type="PROSITE" id="PS50966"/>
    </source>
</evidence>
<protein>
    <recommendedName>
        <fullName evidence="5">SWIM-type domain-containing protein</fullName>
    </recommendedName>
</protein>
<dbReference type="InterPro" id="IPR006564">
    <property type="entry name" value="Znf_PMZ"/>
</dbReference>
<keyword evidence="3" id="KW-0862">Zinc</keyword>
<keyword evidence="1" id="KW-0479">Metal-binding</keyword>
<gene>
    <name evidence="6" type="ORF">H5410_031718</name>
</gene>
<organism evidence="6 7">
    <name type="scientific">Solanum commersonii</name>
    <name type="common">Commerson's wild potato</name>
    <name type="synonym">Commerson's nightshade</name>
    <dbReference type="NCBI Taxonomy" id="4109"/>
    <lineage>
        <taxon>Eukaryota</taxon>
        <taxon>Viridiplantae</taxon>
        <taxon>Streptophyta</taxon>
        <taxon>Embryophyta</taxon>
        <taxon>Tracheophyta</taxon>
        <taxon>Spermatophyta</taxon>
        <taxon>Magnoliopsida</taxon>
        <taxon>eudicotyledons</taxon>
        <taxon>Gunneridae</taxon>
        <taxon>Pentapetalae</taxon>
        <taxon>asterids</taxon>
        <taxon>lamiids</taxon>
        <taxon>Solanales</taxon>
        <taxon>Solanaceae</taxon>
        <taxon>Solanoideae</taxon>
        <taxon>Solaneae</taxon>
        <taxon>Solanum</taxon>
    </lineage>
</organism>
<evidence type="ECO:0000256" key="1">
    <source>
        <dbReference type="ARBA" id="ARBA00022723"/>
    </source>
</evidence>
<evidence type="ECO:0000313" key="7">
    <source>
        <dbReference type="Proteomes" id="UP000824120"/>
    </source>
</evidence>
<dbReference type="PROSITE" id="PS50966">
    <property type="entry name" value="ZF_SWIM"/>
    <property type="match status" value="1"/>
</dbReference>
<dbReference type="AlphaFoldDB" id="A0A9J5YMJ4"/>
<reference evidence="6 7" key="1">
    <citation type="submission" date="2020-09" db="EMBL/GenBank/DDBJ databases">
        <title>De no assembly of potato wild relative species, Solanum commersonii.</title>
        <authorList>
            <person name="Cho K."/>
        </authorList>
    </citation>
    <scope>NUCLEOTIDE SEQUENCE [LARGE SCALE GENOMIC DNA]</scope>
    <source>
        <strain evidence="6">LZ3.2</strain>
        <tissue evidence="6">Leaf</tissue>
    </source>
</reference>
<sequence>MESKIEMSWRWSYTKETLGRRFEEILIINASKCAKMKVVSSFEFIFSMYEGGIRYIVCLERKNCSCGKFQHDEIPCAHAMDVFKKKNITDVHPYCSDYYKPYALANTYAVHMEPMPDKNDWTIPESVLEEVILPPRYKRMVGRPREKRKKNPDEKLTANTNCCGRCG</sequence>
<dbReference type="EMBL" id="JACXVP010000006">
    <property type="protein sequence ID" value="KAG5600348.1"/>
    <property type="molecule type" value="Genomic_DNA"/>
</dbReference>
<keyword evidence="2 4" id="KW-0863">Zinc-finger</keyword>
<dbReference type="Pfam" id="PF04434">
    <property type="entry name" value="SWIM"/>
    <property type="match status" value="1"/>
</dbReference>
<comment type="caution">
    <text evidence="6">The sequence shown here is derived from an EMBL/GenBank/DDBJ whole genome shotgun (WGS) entry which is preliminary data.</text>
</comment>
<name>A0A9J5YMJ4_SOLCO</name>